<organism evidence="1 2">
    <name type="scientific">Vibrio caribbeanicus</name>
    <dbReference type="NCBI Taxonomy" id="701175"/>
    <lineage>
        <taxon>Bacteria</taxon>
        <taxon>Pseudomonadati</taxon>
        <taxon>Pseudomonadota</taxon>
        <taxon>Gammaproteobacteria</taxon>
        <taxon>Vibrionales</taxon>
        <taxon>Vibrionaceae</taxon>
        <taxon>Vibrio</taxon>
    </lineage>
</organism>
<proteinExistence type="predicted"/>
<reference evidence="1" key="1">
    <citation type="submission" date="2014-10" db="EMBL/GenBank/DDBJ databases">
        <title>Genome sequencing of Vibrio caribbeanicus T14.</title>
        <authorList>
            <person name="Chan K.-G."/>
            <person name="Mohamad N.I."/>
        </authorList>
    </citation>
    <scope>NUCLEOTIDE SEQUENCE</scope>
    <source>
        <strain evidence="1">T14</strain>
    </source>
</reference>
<dbReference type="EMBL" id="JRWR01000009">
    <property type="protein sequence ID" value="KHD24557.1"/>
    <property type="molecule type" value="Genomic_DNA"/>
</dbReference>
<dbReference type="Proteomes" id="UP000030421">
    <property type="component" value="Unassembled WGS sequence"/>
</dbReference>
<comment type="caution">
    <text evidence="1">The sequence shown here is derived from an EMBL/GenBank/DDBJ whole genome shotgun (WGS) entry which is preliminary data.</text>
</comment>
<accession>A0ACC4NVL8</accession>
<name>A0ACC4NVL8_9VIBR</name>
<protein>
    <submittedName>
        <fullName evidence="1">GCN5 family acetyltransferase</fullName>
    </submittedName>
</protein>
<evidence type="ECO:0000313" key="1">
    <source>
        <dbReference type="EMBL" id="KHD24557.1"/>
    </source>
</evidence>
<keyword evidence="2" id="KW-1185">Reference proteome</keyword>
<sequence>MITWQQLTFEQLSTTQLYQLLKLRVDVFVVEQTCPYPELDDKDHQRGVHHLLGYREDQLVACARLLPPGISYPSASIGRVATKESERGSGLGHLLLQQALSSCQQLWPEQSIEIGAQEHLAKFYEKHGFVQTSPMYLEDDIPHIDMKLSKE</sequence>
<evidence type="ECO:0000313" key="2">
    <source>
        <dbReference type="Proteomes" id="UP000030421"/>
    </source>
</evidence>
<gene>
    <name evidence="1" type="ORF">NM09_13070</name>
</gene>